<reference evidence="8" key="1">
    <citation type="submission" date="2023-10" db="EMBL/GenBank/DDBJ databases">
        <authorList>
            <person name="Hackl T."/>
        </authorList>
    </citation>
    <scope>NUCLEOTIDE SEQUENCE</scope>
</reference>
<feature type="chain" id="PRO_5042535712" description="ribonuclease T2" evidence="7">
    <location>
        <begin position="20"/>
        <end position="323"/>
    </location>
</feature>
<dbReference type="InterPro" id="IPR018188">
    <property type="entry name" value="RNase_T2_His_AS_1"/>
</dbReference>
<keyword evidence="9" id="KW-1185">Reference proteome</keyword>
<feature type="active site" evidence="5">
    <location>
        <position position="174"/>
    </location>
</feature>
<dbReference type="PANTHER" id="PTHR11240:SF17">
    <property type="entry name" value="RIBONUCLEASE T2"/>
    <property type="match status" value="1"/>
</dbReference>
<dbReference type="EMBL" id="CAUWAG010000020">
    <property type="protein sequence ID" value="CAJ2513659.1"/>
    <property type="molecule type" value="Genomic_DNA"/>
</dbReference>
<dbReference type="PROSITE" id="PS00530">
    <property type="entry name" value="RNASE_T2_1"/>
    <property type="match status" value="1"/>
</dbReference>
<protein>
    <recommendedName>
        <fullName evidence="2">ribonuclease T2</fullName>
        <ecNumber evidence="2">4.6.1.19</ecNumber>
    </recommendedName>
</protein>
<feature type="active site" evidence="5">
    <location>
        <position position="89"/>
    </location>
</feature>
<dbReference type="InterPro" id="IPR036430">
    <property type="entry name" value="RNase_T2-like_sf"/>
</dbReference>
<keyword evidence="3" id="KW-0378">Hydrolase</keyword>
<comment type="caution">
    <text evidence="8">The sequence shown here is derived from an EMBL/GenBank/DDBJ whole genome shotgun (WGS) entry which is preliminary data.</text>
</comment>
<keyword evidence="4" id="KW-1015">Disulfide bond</keyword>
<keyword evidence="3" id="KW-0540">Nuclease</keyword>
<comment type="similarity">
    <text evidence="1 6">Belongs to the RNase T2 family.</text>
</comment>
<gene>
    <name evidence="8" type="ORF">KHLLAP_LOCUS14127</name>
</gene>
<name>A0AAI8VYY4_9PEZI</name>
<dbReference type="EC" id="4.6.1.19" evidence="2"/>
<dbReference type="CDD" id="cd01061">
    <property type="entry name" value="RNase_T2_euk"/>
    <property type="match status" value="1"/>
</dbReference>
<dbReference type="PROSITE" id="PS00531">
    <property type="entry name" value="RNASE_T2_2"/>
    <property type="match status" value="1"/>
</dbReference>
<evidence type="ECO:0000256" key="3">
    <source>
        <dbReference type="ARBA" id="ARBA00022759"/>
    </source>
</evidence>
<sequence>MSAARRVFALSLLSRGVLAGLYPGLSTDNHTCALQPQVLSCSEEAQPGLVDTCCVETFGGLVLQTQFWNTYTGLETEGQLLPKDSWTIHGLWPDFCNSSYTQYCDLSRQYDPAPYPTTTDGTPNGTVVEPWTGVPISDFIEPFGKYDLLAYMRKFWIGLAQDSQILWAHEFSKHATCYSTFDIECYGPTYVEHEEIVDFFTTAASYFQNLPTWGWLSAGGIRPSNTSYYSLEDIQTALSSGYGSLPYVGCSGPRYNATEAGAGSDDTGYTVLSEMWYYHHVYGAVQRGQALRVDASVTGGSVTSCATTPGAIRYYERTAGSHA</sequence>
<keyword evidence="7" id="KW-0732">Signal</keyword>
<evidence type="ECO:0000256" key="7">
    <source>
        <dbReference type="SAM" id="SignalP"/>
    </source>
</evidence>
<dbReference type="GO" id="GO:0033897">
    <property type="term" value="F:ribonuclease T2 activity"/>
    <property type="evidence" value="ECO:0007669"/>
    <property type="project" value="UniProtKB-EC"/>
</dbReference>
<keyword evidence="3" id="KW-0255">Endonuclease</keyword>
<dbReference type="PANTHER" id="PTHR11240">
    <property type="entry name" value="RIBONUCLEASE T2"/>
    <property type="match status" value="1"/>
</dbReference>
<dbReference type="GO" id="GO:0005576">
    <property type="term" value="C:extracellular region"/>
    <property type="evidence" value="ECO:0007669"/>
    <property type="project" value="TreeGrafter"/>
</dbReference>
<accession>A0AAI8VYY4</accession>
<dbReference type="GO" id="GO:0006401">
    <property type="term" value="P:RNA catabolic process"/>
    <property type="evidence" value="ECO:0007669"/>
    <property type="project" value="TreeGrafter"/>
</dbReference>
<evidence type="ECO:0000256" key="6">
    <source>
        <dbReference type="RuleBase" id="RU004328"/>
    </source>
</evidence>
<evidence type="ECO:0000256" key="1">
    <source>
        <dbReference type="ARBA" id="ARBA00007469"/>
    </source>
</evidence>
<organism evidence="8 9">
    <name type="scientific">Anthostomella pinea</name>
    <dbReference type="NCBI Taxonomy" id="933095"/>
    <lineage>
        <taxon>Eukaryota</taxon>
        <taxon>Fungi</taxon>
        <taxon>Dikarya</taxon>
        <taxon>Ascomycota</taxon>
        <taxon>Pezizomycotina</taxon>
        <taxon>Sordariomycetes</taxon>
        <taxon>Xylariomycetidae</taxon>
        <taxon>Xylariales</taxon>
        <taxon>Xylariaceae</taxon>
        <taxon>Anthostomella</taxon>
    </lineage>
</organism>
<dbReference type="Pfam" id="PF00445">
    <property type="entry name" value="Ribonuclease_T2"/>
    <property type="match status" value="1"/>
</dbReference>
<evidence type="ECO:0000313" key="8">
    <source>
        <dbReference type="EMBL" id="CAJ2513659.1"/>
    </source>
</evidence>
<dbReference type="InterPro" id="IPR001568">
    <property type="entry name" value="RNase_T2-like"/>
</dbReference>
<dbReference type="InterPro" id="IPR033130">
    <property type="entry name" value="RNase_T2_His_AS_2"/>
</dbReference>
<feature type="signal peptide" evidence="7">
    <location>
        <begin position="1"/>
        <end position="19"/>
    </location>
</feature>
<dbReference type="Proteomes" id="UP001295740">
    <property type="component" value="Unassembled WGS sequence"/>
</dbReference>
<dbReference type="InterPro" id="IPR033697">
    <property type="entry name" value="Ribonuclease_T2_eukaryotic"/>
</dbReference>
<feature type="active site" evidence="5">
    <location>
        <position position="170"/>
    </location>
</feature>
<dbReference type="GO" id="GO:0003723">
    <property type="term" value="F:RNA binding"/>
    <property type="evidence" value="ECO:0007669"/>
    <property type="project" value="InterPro"/>
</dbReference>
<evidence type="ECO:0000256" key="2">
    <source>
        <dbReference type="ARBA" id="ARBA00012571"/>
    </source>
</evidence>
<dbReference type="AlphaFoldDB" id="A0AAI8VYY4"/>
<evidence type="ECO:0000313" key="9">
    <source>
        <dbReference type="Proteomes" id="UP001295740"/>
    </source>
</evidence>
<dbReference type="SUPFAM" id="SSF55895">
    <property type="entry name" value="Ribonuclease Rh-like"/>
    <property type="match status" value="1"/>
</dbReference>
<evidence type="ECO:0000256" key="5">
    <source>
        <dbReference type="PIRSR" id="PIRSR633697-1"/>
    </source>
</evidence>
<evidence type="ECO:0000256" key="4">
    <source>
        <dbReference type="ARBA" id="ARBA00023157"/>
    </source>
</evidence>
<dbReference type="Gene3D" id="3.90.730.10">
    <property type="entry name" value="Ribonuclease T2-like"/>
    <property type="match status" value="1"/>
</dbReference>
<proteinExistence type="inferred from homology"/>